<dbReference type="PANTHER" id="PTHR38100">
    <property type="entry name" value="HIGH FREQUENCY LYSOGENIZATION PROTEIN HFLD"/>
    <property type="match status" value="1"/>
</dbReference>
<dbReference type="GO" id="GO:0005737">
    <property type="term" value="C:cytoplasm"/>
    <property type="evidence" value="ECO:0007669"/>
    <property type="project" value="UniProtKB-SubCell"/>
</dbReference>
<dbReference type="KEGG" id="nwr:E3U44_11275"/>
<dbReference type="SUPFAM" id="SSF101322">
    <property type="entry name" value="YcfC-like"/>
    <property type="match status" value="1"/>
</dbReference>
<proteinExistence type="inferred from homology"/>
<evidence type="ECO:0000313" key="6">
    <source>
        <dbReference type="Proteomes" id="UP000294325"/>
    </source>
</evidence>
<sequence>MSNVWHNRTLALAGILQALHSVQQIARHGNAPTDAIATSLASVFKMNPKTAEDVYGNIEGLSMGLRLLGQQLDRKRYRTDPELLRYLINIMYLEQRLRKRPKILAQIAEQIKHIEQQMEDFSPTHPDVIARLADTYVNTISTLTPRIQIRGEETHLKQPENIERVRALLLAGIRSAVLWRQMGGNRLHLLFHSRQLLYETHMLLKRLPEAGAA</sequence>
<comment type="similarity">
    <text evidence="4">Belongs to the HflD family.</text>
</comment>
<dbReference type="HAMAP" id="MF_00695">
    <property type="entry name" value="HflD_protein"/>
    <property type="match status" value="1"/>
</dbReference>
<dbReference type="InterPro" id="IPR007451">
    <property type="entry name" value="HflD"/>
</dbReference>
<dbReference type="NCBIfam" id="NF001246">
    <property type="entry name" value="PRK00218.1-2"/>
    <property type="match status" value="1"/>
</dbReference>
<dbReference type="InterPro" id="IPR035932">
    <property type="entry name" value="HflD-like_sf"/>
</dbReference>
<evidence type="ECO:0000256" key="3">
    <source>
        <dbReference type="ARBA" id="ARBA00023136"/>
    </source>
</evidence>
<dbReference type="Pfam" id="PF04356">
    <property type="entry name" value="DUF489"/>
    <property type="match status" value="1"/>
</dbReference>
<comment type="subcellular location">
    <subcellularLocation>
        <location evidence="4">Cytoplasm</location>
    </subcellularLocation>
    <subcellularLocation>
        <location evidence="4">Cell membrane</location>
        <topology evidence="4">Peripheral membrane protein</topology>
        <orientation evidence="4">Cytoplasmic side</orientation>
    </subcellularLocation>
</comment>
<dbReference type="EMBL" id="CP038033">
    <property type="protein sequence ID" value="QBQ55031.1"/>
    <property type="molecule type" value="Genomic_DNA"/>
</dbReference>
<keyword evidence="6" id="KW-1185">Reference proteome</keyword>
<dbReference type="Gene3D" id="1.10.3890.10">
    <property type="entry name" value="HflD-like"/>
    <property type="match status" value="1"/>
</dbReference>
<dbReference type="GO" id="GO:0005886">
    <property type="term" value="C:plasma membrane"/>
    <property type="evidence" value="ECO:0007669"/>
    <property type="project" value="UniProtKB-SubCell"/>
</dbReference>
<organism evidence="5 6">
    <name type="scientific">Nitrosococcus wardiae</name>
    <dbReference type="NCBI Taxonomy" id="1814290"/>
    <lineage>
        <taxon>Bacteria</taxon>
        <taxon>Pseudomonadati</taxon>
        <taxon>Pseudomonadota</taxon>
        <taxon>Gammaproteobacteria</taxon>
        <taxon>Chromatiales</taxon>
        <taxon>Chromatiaceae</taxon>
        <taxon>Nitrosococcus</taxon>
    </lineage>
</organism>
<dbReference type="RefSeq" id="WP_134358300.1">
    <property type="nucleotide sequence ID" value="NZ_CP038033.1"/>
</dbReference>
<dbReference type="Proteomes" id="UP000294325">
    <property type="component" value="Chromosome"/>
</dbReference>
<accession>A0A4P7BY98</accession>
<dbReference type="OrthoDB" id="9788031at2"/>
<evidence type="ECO:0000256" key="2">
    <source>
        <dbReference type="ARBA" id="ARBA00022490"/>
    </source>
</evidence>
<evidence type="ECO:0000313" key="5">
    <source>
        <dbReference type="EMBL" id="QBQ55031.1"/>
    </source>
</evidence>
<evidence type="ECO:0000256" key="4">
    <source>
        <dbReference type="HAMAP-Rule" id="MF_00695"/>
    </source>
</evidence>
<keyword evidence="2 4" id="KW-0963">Cytoplasm</keyword>
<protein>
    <recommendedName>
        <fullName evidence="4">High frequency lysogenization protein HflD homolog</fullName>
    </recommendedName>
</protein>
<reference evidence="5 6" key="1">
    <citation type="submission" date="2019-03" db="EMBL/GenBank/DDBJ databases">
        <title>The genome sequence of Nitrosococcus wardiae strain D1FHST reveals the archetypal metabolic capacity of ammonia-oxidizing Gammaproteobacteria.</title>
        <authorList>
            <person name="Wang L."/>
            <person name="Lim C.K."/>
            <person name="Hanson T.E."/>
            <person name="Dang H."/>
            <person name="Klotz M.G."/>
        </authorList>
    </citation>
    <scope>NUCLEOTIDE SEQUENCE [LARGE SCALE GENOMIC DNA]</scope>
    <source>
        <strain evidence="5 6">D1FHS</strain>
    </source>
</reference>
<gene>
    <name evidence="4 5" type="primary">hflD</name>
    <name evidence="5" type="ORF">E3U44_11275</name>
</gene>
<evidence type="ECO:0000256" key="1">
    <source>
        <dbReference type="ARBA" id="ARBA00022475"/>
    </source>
</evidence>
<name>A0A4P7BY98_9GAMM</name>
<keyword evidence="1 4" id="KW-1003">Cell membrane</keyword>
<keyword evidence="3 4" id="KW-0472">Membrane</keyword>
<dbReference type="AlphaFoldDB" id="A0A4P7BY98"/>
<dbReference type="PANTHER" id="PTHR38100:SF1">
    <property type="entry name" value="HIGH FREQUENCY LYSOGENIZATION PROTEIN HFLD"/>
    <property type="match status" value="1"/>
</dbReference>